<evidence type="ECO:0000256" key="6">
    <source>
        <dbReference type="ARBA" id="ARBA00023237"/>
    </source>
</evidence>
<proteinExistence type="inferred from homology"/>
<dbReference type="InterPro" id="IPR039426">
    <property type="entry name" value="TonB-dep_rcpt-like"/>
</dbReference>
<dbReference type="InterPro" id="IPR012910">
    <property type="entry name" value="Plug_dom"/>
</dbReference>
<evidence type="ECO:0000259" key="8">
    <source>
        <dbReference type="Pfam" id="PF07715"/>
    </source>
</evidence>
<dbReference type="InterPro" id="IPR036942">
    <property type="entry name" value="Beta-barrel_TonB_sf"/>
</dbReference>
<dbReference type="Gene3D" id="2.170.130.10">
    <property type="entry name" value="TonB-dependent receptor, plug domain"/>
    <property type="match status" value="1"/>
</dbReference>
<dbReference type="Gene3D" id="2.40.170.20">
    <property type="entry name" value="TonB-dependent receptor, beta-barrel domain"/>
    <property type="match status" value="1"/>
</dbReference>
<dbReference type="EMBL" id="FXTN01000013">
    <property type="protein sequence ID" value="SMO96391.1"/>
    <property type="molecule type" value="Genomic_DNA"/>
</dbReference>
<name>A0A521FLQ3_9SPHI</name>
<keyword evidence="4 7" id="KW-0812">Transmembrane</keyword>
<evidence type="ECO:0000256" key="7">
    <source>
        <dbReference type="PROSITE-ProRule" id="PRU01360"/>
    </source>
</evidence>
<dbReference type="NCBIfam" id="TIGR04057">
    <property type="entry name" value="SusC_RagA_signa"/>
    <property type="match status" value="1"/>
</dbReference>
<evidence type="ECO:0000256" key="1">
    <source>
        <dbReference type="ARBA" id="ARBA00004571"/>
    </source>
</evidence>
<evidence type="ECO:0000256" key="3">
    <source>
        <dbReference type="ARBA" id="ARBA00022452"/>
    </source>
</evidence>
<evidence type="ECO:0000256" key="2">
    <source>
        <dbReference type="ARBA" id="ARBA00022448"/>
    </source>
</evidence>
<evidence type="ECO:0000313" key="10">
    <source>
        <dbReference type="Proteomes" id="UP000320300"/>
    </source>
</evidence>
<dbReference type="InterPro" id="IPR037066">
    <property type="entry name" value="Plug_dom_sf"/>
</dbReference>
<dbReference type="InterPro" id="IPR023997">
    <property type="entry name" value="TonB-dep_OMP_SusC/RagA_CS"/>
</dbReference>
<keyword evidence="2 7" id="KW-0813">Transport</keyword>
<keyword evidence="5 7" id="KW-0472">Membrane</keyword>
<dbReference type="PROSITE" id="PS52016">
    <property type="entry name" value="TONB_DEPENDENT_REC_3"/>
    <property type="match status" value="1"/>
</dbReference>
<evidence type="ECO:0000256" key="5">
    <source>
        <dbReference type="ARBA" id="ARBA00023136"/>
    </source>
</evidence>
<keyword evidence="6 7" id="KW-0998">Cell outer membrane</keyword>
<accession>A0A521FLQ3</accession>
<sequence length="1049" mass="113857">MNGMKIRNSCEWNRGLIVLLLMLLAFGQTLLAQQRQISGKVRTADGEPLPGAVVKVKGKTGGAATSNDGVFVISAQTGDVLVLSSVGFQTKEVPVPAGNSINITLAEDSKSLEELVVVGYGVQRKKLVTGASVQLKGDALQAQSTPNPLQAMQGQTPGVQITSATGQPGGDVKVVIRGLGTTGDASPLYVVDGVLTSDISYLNSADIESVDVLKDAASAAIYGSQAANGVVLITTRTGKRGQSGQITLDTYVGLQNVASKVNLLDSREYATIMNEANVNSGNQPYFTNSQIAAMGKGTDWIDQLLVPDALTQNYSLGASGASEASVYSLGMSYTGQEGVVSGRELSNYTRYSFRINSEHNFYKDIIKIGQHFTYTDIKNNGVAVGNQYNNTLRAAFNASPFLPVYDASGNFYDNSNSTWNNGEANPYALAVYNNQNRNNTDRILGDVYILVNPVKGLTFRTSLGMDYSSNDYHSFQPIYKLSAFAFTTTTKASQSMSSGKSLIWDNLLTYKFNLKQNHSFEVLAGTSAYRADAKNLFGTNTNLVFDDLDHAWLSNATNKNSTGIIIGGGPMDPDRRLSYFGRINYNYKETYLLNATFRADGSSRFSSQNQWGYFPSVSAGWVVTNEHFLENQRDWIDFLKLRASWGQVGNQNVTAFQYLAPVTVTNVNYIFGPTEGSNTAGAFPSRLSNASLKWETSEQTDFGFDATLLKSKLSVSFDWYNKKTKDWLIAAPILASAGADAPYINGGDVTNKGVELSLSYKSKIGDVGYSVGLNGAYNKNEVGKIPTADGIIHGSSAQLYDNSGEFYRAQNGFPIGYFWGLKTAGIFQNEAEVANYRSAAGKLIQPNAQPGDARFADLNNDGVIDDNDRTQIGKPNPDYTFGVTLGADYKGFDLSVVASGVAGNDIVQSYRNQASQYGNYTTAILDRWHGEGSSTTVPRVTNDNRNYTTFSDLFIQKGDYLRISNVTVGYDLSRMVKKGFLKKARLYATALNLYTFTKYDGMDPEIGYGEIQGTTAGGQKANQDQYASGIDLGYYPRPRTFLLGANIKF</sequence>
<evidence type="ECO:0000313" key="9">
    <source>
        <dbReference type="EMBL" id="SMO96391.1"/>
    </source>
</evidence>
<gene>
    <name evidence="9" type="ORF">SAMN06265348_11356</name>
</gene>
<protein>
    <submittedName>
        <fullName evidence="9">TonB-linked outer membrane protein, SusC/RagA family</fullName>
    </submittedName>
</protein>
<dbReference type="SUPFAM" id="SSF49464">
    <property type="entry name" value="Carboxypeptidase regulatory domain-like"/>
    <property type="match status" value="1"/>
</dbReference>
<organism evidence="9 10">
    <name type="scientific">Pedobacter westerhofensis</name>
    <dbReference type="NCBI Taxonomy" id="425512"/>
    <lineage>
        <taxon>Bacteria</taxon>
        <taxon>Pseudomonadati</taxon>
        <taxon>Bacteroidota</taxon>
        <taxon>Sphingobacteriia</taxon>
        <taxon>Sphingobacteriales</taxon>
        <taxon>Sphingobacteriaceae</taxon>
        <taxon>Pedobacter</taxon>
    </lineage>
</organism>
<feature type="domain" description="TonB-dependent receptor plug" evidence="8">
    <location>
        <begin position="129"/>
        <end position="230"/>
    </location>
</feature>
<evidence type="ECO:0000256" key="4">
    <source>
        <dbReference type="ARBA" id="ARBA00022692"/>
    </source>
</evidence>
<dbReference type="InterPro" id="IPR023996">
    <property type="entry name" value="TonB-dep_OMP_SusC/RagA"/>
</dbReference>
<dbReference type="RefSeq" id="WP_246101704.1">
    <property type="nucleotide sequence ID" value="NZ_CBCSJO010000012.1"/>
</dbReference>
<dbReference type="GO" id="GO:0009279">
    <property type="term" value="C:cell outer membrane"/>
    <property type="evidence" value="ECO:0007669"/>
    <property type="project" value="UniProtKB-SubCell"/>
</dbReference>
<dbReference type="Gene3D" id="2.60.40.1120">
    <property type="entry name" value="Carboxypeptidase-like, regulatory domain"/>
    <property type="match status" value="1"/>
</dbReference>
<keyword evidence="3 7" id="KW-1134">Transmembrane beta strand</keyword>
<dbReference type="AlphaFoldDB" id="A0A521FLQ3"/>
<reference evidence="9 10" key="1">
    <citation type="submission" date="2017-05" db="EMBL/GenBank/DDBJ databases">
        <authorList>
            <person name="Varghese N."/>
            <person name="Submissions S."/>
        </authorList>
    </citation>
    <scope>NUCLEOTIDE SEQUENCE [LARGE SCALE GENOMIC DNA]</scope>
    <source>
        <strain evidence="9 10">DSM 19036</strain>
    </source>
</reference>
<dbReference type="Pfam" id="PF07715">
    <property type="entry name" value="Plug"/>
    <property type="match status" value="1"/>
</dbReference>
<comment type="similarity">
    <text evidence="7">Belongs to the TonB-dependent receptor family.</text>
</comment>
<dbReference type="Pfam" id="PF13715">
    <property type="entry name" value="CarbopepD_reg_2"/>
    <property type="match status" value="1"/>
</dbReference>
<keyword evidence="10" id="KW-1185">Reference proteome</keyword>
<dbReference type="InterPro" id="IPR008969">
    <property type="entry name" value="CarboxyPept-like_regulatory"/>
</dbReference>
<dbReference type="SUPFAM" id="SSF56935">
    <property type="entry name" value="Porins"/>
    <property type="match status" value="1"/>
</dbReference>
<dbReference type="Proteomes" id="UP000320300">
    <property type="component" value="Unassembled WGS sequence"/>
</dbReference>
<dbReference type="NCBIfam" id="TIGR04056">
    <property type="entry name" value="OMP_RagA_SusC"/>
    <property type="match status" value="1"/>
</dbReference>
<comment type="subcellular location">
    <subcellularLocation>
        <location evidence="1 7">Cell outer membrane</location>
        <topology evidence="1 7">Multi-pass membrane protein</topology>
    </subcellularLocation>
</comment>